<dbReference type="AlphaFoldDB" id="A0A6G7VLK1"/>
<organism evidence="2 3">
    <name type="scientific">Pontivivens nitratireducens</name>
    <dbReference type="NCBI Taxonomy" id="2758038"/>
    <lineage>
        <taxon>Bacteria</taxon>
        <taxon>Pseudomonadati</taxon>
        <taxon>Pseudomonadota</taxon>
        <taxon>Alphaproteobacteria</taxon>
        <taxon>Rhodobacterales</taxon>
        <taxon>Paracoccaceae</taxon>
        <taxon>Pontivivens</taxon>
    </lineage>
</organism>
<name>A0A6G7VLK1_9RHOB</name>
<gene>
    <name evidence="2" type="ORF">G8E03_09160</name>
</gene>
<accession>A0A6G7VLK1</accession>
<evidence type="ECO:0000313" key="2">
    <source>
        <dbReference type="EMBL" id="QIK40919.1"/>
    </source>
</evidence>
<dbReference type="RefSeq" id="WP_166190895.1">
    <property type="nucleotide sequence ID" value="NZ_CP049811.1"/>
</dbReference>
<dbReference type="Proteomes" id="UP000500791">
    <property type="component" value="Chromosome"/>
</dbReference>
<keyword evidence="3" id="KW-1185">Reference proteome</keyword>
<feature type="compositionally biased region" description="Basic and acidic residues" evidence="1">
    <location>
        <begin position="145"/>
        <end position="165"/>
    </location>
</feature>
<dbReference type="KEGG" id="mon:G8E03_09160"/>
<feature type="region of interest" description="Disordered" evidence="1">
    <location>
        <begin position="23"/>
        <end position="129"/>
    </location>
</feature>
<reference evidence="2 3" key="1">
    <citation type="submission" date="2020-03" db="EMBL/GenBank/DDBJ databases">
        <title>Complete genome sequence of Monaibacterium sp. ALG8 with diverse plasmids.</title>
        <authorList>
            <person name="Sun C."/>
        </authorList>
    </citation>
    <scope>NUCLEOTIDE SEQUENCE [LARGE SCALE GENOMIC DNA]</scope>
    <source>
        <strain evidence="2 3">ALG8</strain>
    </source>
</reference>
<dbReference type="EMBL" id="CP049811">
    <property type="protein sequence ID" value="QIK40919.1"/>
    <property type="molecule type" value="Genomic_DNA"/>
</dbReference>
<feature type="compositionally biased region" description="Basic and acidic residues" evidence="1">
    <location>
        <begin position="58"/>
        <end position="76"/>
    </location>
</feature>
<evidence type="ECO:0000256" key="1">
    <source>
        <dbReference type="SAM" id="MobiDB-lite"/>
    </source>
</evidence>
<evidence type="ECO:0000313" key="3">
    <source>
        <dbReference type="Proteomes" id="UP000500791"/>
    </source>
</evidence>
<feature type="compositionally biased region" description="Basic and acidic residues" evidence="1">
    <location>
        <begin position="172"/>
        <end position="191"/>
    </location>
</feature>
<proteinExistence type="predicted"/>
<sequence>MGNGEDDAGRSVKDVLAAIRARVQADEAGLSARPDDRTPPLRLGEAQQVDDSDIVQPLRREPDAPLRLDTPVDRPSDVPPLPLTTPVQDTAPLRLQPSAPATEVPEAPHMHVEDEPEGEAGDGTGATITPLFASQPEAMTIDATEAERATSEVIEELRDEPRVESVEQVVTPHDDGQDDSHSTPTQEERAETGPPNAAEYDVWSPAPDMPPSEYDVWSPDPFAEPLPDPVEIAAASSSDTELDAEAIRAIVREELSGRTNADSSHLRGEIRAIVAEELESALGPDFPRSLRKSLRKDIVRALKERGLN</sequence>
<protein>
    <submittedName>
        <fullName evidence="2">Uncharacterized protein</fullName>
    </submittedName>
</protein>
<feature type="region of interest" description="Disordered" evidence="1">
    <location>
        <begin position="145"/>
        <end position="228"/>
    </location>
</feature>